<sequence length="86" mass="9839">MSTLQPCIDFPCSTAARHLQCCPCESSATKSLMDAPSPWRDPFFVKFGYAAMTSDLDRKRQVPHRQDHTDTRTTTDRNAKFLSERE</sequence>
<evidence type="ECO:0000313" key="2">
    <source>
        <dbReference type="EMBL" id="EMS47181.1"/>
    </source>
</evidence>
<dbReference type="EMBL" id="KD264961">
    <property type="protein sequence ID" value="EMS47181.1"/>
    <property type="molecule type" value="Genomic_DNA"/>
</dbReference>
<reference evidence="2" key="1">
    <citation type="journal article" date="2013" name="Nature">
        <title>Draft genome of the wheat A-genome progenitor Triticum urartu.</title>
        <authorList>
            <person name="Ling H.Q."/>
            <person name="Zhao S."/>
            <person name="Liu D."/>
            <person name="Wang J."/>
            <person name="Sun H."/>
            <person name="Zhang C."/>
            <person name="Fan H."/>
            <person name="Li D."/>
            <person name="Dong L."/>
            <person name="Tao Y."/>
            <person name="Gao C."/>
            <person name="Wu H."/>
            <person name="Li Y."/>
            <person name="Cui Y."/>
            <person name="Guo X."/>
            <person name="Zheng S."/>
            <person name="Wang B."/>
            <person name="Yu K."/>
            <person name="Liang Q."/>
            <person name="Yang W."/>
            <person name="Lou X."/>
            <person name="Chen J."/>
            <person name="Feng M."/>
            <person name="Jian J."/>
            <person name="Zhang X."/>
            <person name="Luo G."/>
            <person name="Jiang Y."/>
            <person name="Liu J."/>
            <person name="Wang Z."/>
            <person name="Sha Y."/>
            <person name="Zhang B."/>
            <person name="Wu H."/>
            <person name="Tang D."/>
            <person name="Shen Q."/>
            <person name="Xue P."/>
            <person name="Zou S."/>
            <person name="Wang X."/>
            <person name="Liu X."/>
            <person name="Wang F."/>
            <person name="Yang Y."/>
            <person name="An X."/>
            <person name="Dong Z."/>
            <person name="Zhang K."/>
            <person name="Zhang X."/>
            <person name="Luo M.C."/>
            <person name="Dvorak J."/>
            <person name="Tong Y."/>
            <person name="Wang J."/>
            <person name="Yang H."/>
            <person name="Li Z."/>
            <person name="Wang D."/>
            <person name="Zhang A."/>
            <person name="Wang J."/>
        </authorList>
    </citation>
    <scope>NUCLEOTIDE SEQUENCE</scope>
</reference>
<proteinExistence type="predicted"/>
<dbReference type="AlphaFoldDB" id="M7YJZ9"/>
<evidence type="ECO:0000256" key="1">
    <source>
        <dbReference type="SAM" id="MobiDB-lite"/>
    </source>
</evidence>
<organism evidence="2">
    <name type="scientific">Triticum urartu</name>
    <name type="common">Red wild einkorn</name>
    <name type="synonym">Crithodium urartu</name>
    <dbReference type="NCBI Taxonomy" id="4572"/>
    <lineage>
        <taxon>Eukaryota</taxon>
        <taxon>Viridiplantae</taxon>
        <taxon>Streptophyta</taxon>
        <taxon>Embryophyta</taxon>
        <taxon>Tracheophyta</taxon>
        <taxon>Spermatophyta</taxon>
        <taxon>Magnoliopsida</taxon>
        <taxon>Liliopsida</taxon>
        <taxon>Poales</taxon>
        <taxon>Poaceae</taxon>
        <taxon>BOP clade</taxon>
        <taxon>Pooideae</taxon>
        <taxon>Triticodae</taxon>
        <taxon>Triticeae</taxon>
        <taxon>Triticinae</taxon>
        <taxon>Triticum</taxon>
    </lineage>
</organism>
<name>M7YJZ9_TRIUA</name>
<protein>
    <submittedName>
        <fullName evidence="2">Uncharacterized protein</fullName>
    </submittedName>
</protein>
<gene>
    <name evidence="2" type="ORF">TRIUR3_27760</name>
</gene>
<feature type="region of interest" description="Disordered" evidence="1">
    <location>
        <begin position="56"/>
        <end position="86"/>
    </location>
</feature>
<accession>M7YJZ9</accession>